<evidence type="ECO:0000313" key="3">
    <source>
        <dbReference type="Proteomes" id="UP000006640"/>
    </source>
</evidence>
<keyword evidence="1" id="KW-1133">Transmembrane helix</keyword>
<evidence type="ECO:0000313" key="2">
    <source>
        <dbReference type="EMBL" id="ADG89184.1"/>
    </source>
</evidence>
<keyword evidence="3" id="KW-1185">Reference proteome</keyword>
<dbReference type="KEGG" id="tbi:Tbis_2481"/>
<dbReference type="Proteomes" id="UP000006640">
    <property type="component" value="Chromosome"/>
</dbReference>
<sequence length="70" mass="8038">MYLVPLELTPDQREFLLVAGLAVLFILLVCVLLFVYYLLGGKITLRVNGFPVASFQRRRPRDRENEGTPE</sequence>
<keyword evidence="1" id="KW-0472">Membrane</keyword>
<keyword evidence="1" id="KW-0812">Transmembrane</keyword>
<name>D6Y4K8_THEBD</name>
<dbReference type="HOGENOM" id="CLU_2756495_0_0_11"/>
<feature type="transmembrane region" description="Helical" evidence="1">
    <location>
        <begin position="15"/>
        <end position="39"/>
    </location>
</feature>
<protein>
    <submittedName>
        <fullName evidence="2">Uncharacterized protein</fullName>
    </submittedName>
</protein>
<dbReference type="AlphaFoldDB" id="D6Y4K8"/>
<dbReference type="RefSeq" id="WP_013132717.1">
    <property type="nucleotide sequence ID" value="NC_014165.1"/>
</dbReference>
<proteinExistence type="predicted"/>
<organism evidence="2 3">
    <name type="scientific">Thermobispora bispora (strain ATCC 19993 / DSM 43833 / CBS 139.67 / JCM 10125 / KCTC 9307 / NBRC 14880 / R51)</name>
    <dbReference type="NCBI Taxonomy" id="469371"/>
    <lineage>
        <taxon>Bacteria</taxon>
        <taxon>Bacillati</taxon>
        <taxon>Actinomycetota</taxon>
        <taxon>Actinomycetes</taxon>
        <taxon>Streptosporangiales</taxon>
        <taxon>Streptosporangiaceae</taxon>
        <taxon>Thermobispora</taxon>
    </lineage>
</organism>
<evidence type="ECO:0000256" key="1">
    <source>
        <dbReference type="SAM" id="Phobius"/>
    </source>
</evidence>
<dbReference type="EMBL" id="CP001874">
    <property type="protein sequence ID" value="ADG89184.1"/>
    <property type="molecule type" value="Genomic_DNA"/>
</dbReference>
<accession>D6Y4K8</accession>
<gene>
    <name evidence="2" type="ordered locus">Tbis_2481</name>
</gene>
<reference evidence="2 3" key="1">
    <citation type="submission" date="2010-01" db="EMBL/GenBank/DDBJ databases">
        <title>The complete genome of Thermobispora bispora DSM 43833.</title>
        <authorList>
            <consortium name="US DOE Joint Genome Institute (JGI-PGF)"/>
            <person name="Lucas S."/>
            <person name="Copeland A."/>
            <person name="Lapidus A."/>
            <person name="Glavina del Rio T."/>
            <person name="Dalin E."/>
            <person name="Tice H."/>
            <person name="Bruce D."/>
            <person name="Goodwin L."/>
            <person name="Pitluck S."/>
            <person name="Kyrpides N."/>
            <person name="Mavromatis K."/>
            <person name="Ivanova N."/>
            <person name="Mikhailova N."/>
            <person name="Chertkov O."/>
            <person name="Brettin T."/>
            <person name="Detter J.C."/>
            <person name="Han C."/>
            <person name="Larimer F."/>
            <person name="Land M."/>
            <person name="Hauser L."/>
            <person name="Markowitz V."/>
            <person name="Cheng J.-F."/>
            <person name="Hugenholtz P."/>
            <person name="Woyke T."/>
            <person name="Wu D."/>
            <person name="Jando M."/>
            <person name="Schneider S."/>
            <person name="Klenk H.-P."/>
            <person name="Eisen J.A."/>
        </authorList>
    </citation>
    <scope>NUCLEOTIDE SEQUENCE [LARGE SCALE GENOMIC DNA]</scope>
    <source>
        <strain evidence="3">ATCC 19993 / DSM 43833 / CBS 139.67 / JCM 10125 / KCTC 9307 / NBRC 14880 / R51</strain>
    </source>
</reference>